<dbReference type="InterPro" id="IPR016032">
    <property type="entry name" value="Sig_transdc_resp-reg_C-effctor"/>
</dbReference>
<dbReference type="CDD" id="cd06170">
    <property type="entry name" value="LuxR_C_like"/>
    <property type="match status" value="1"/>
</dbReference>
<dbReference type="Gene3D" id="1.10.10.10">
    <property type="entry name" value="Winged helix-like DNA-binding domain superfamily/Winged helix DNA-binding domain"/>
    <property type="match status" value="1"/>
</dbReference>
<gene>
    <name evidence="6" type="ORF">V6X73_02300</name>
</gene>
<dbReference type="PROSITE" id="PS50043">
    <property type="entry name" value="HTH_LUXR_2"/>
    <property type="match status" value="1"/>
</dbReference>
<dbReference type="Pfam" id="PF00196">
    <property type="entry name" value="GerE"/>
    <property type="match status" value="1"/>
</dbReference>
<evidence type="ECO:0000259" key="5">
    <source>
        <dbReference type="PROSITE" id="PS50043"/>
    </source>
</evidence>
<dbReference type="PROSITE" id="PS00622">
    <property type="entry name" value="HTH_LUXR_1"/>
    <property type="match status" value="1"/>
</dbReference>
<feature type="region of interest" description="Disordered" evidence="4">
    <location>
        <begin position="1"/>
        <end position="27"/>
    </location>
</feature>
<evidence type="ECO:0000256" key="1">
    <source>
        <dbReference type="ARBA" id="ARBA00023015"/>
    </source>
</evidence>
<evidence type="ECO:0000256" key="2">
    <source>
        <dbReference type="ARBA" id="ARBA00023125"/>
    </source>
</evidence>
<feature type="domain" description="HTH luxR-type" evidence="5">
    <location>
        <begin position="165"/>
        <end position="230"/>
    </location>
</feature>
<keyword evidence="3" id="KW-0804">Transcription</keyword>
<dbReference type="InterPro" id="IPR036388">
    <property type="entry name" value="WH-like_DNA-bd_sf"/>
</dbReference>
<keyword evidence="2" id="KW-0238">DNA-binding</keyword>
<evidence type="ECO:0000256" key="3">
    <source>
        <dbReference type="ARBA" id="ARBA00023163"/>
    </source>
</evidence>
<dbReference type="Gene3D" id="3.40.50.2300">
    <property type="match status" value="1"/>
</dbReference>
<comment type="caution">
    <text evidence="6">The sequence shown here is derived from an EMBL/GenBank/DDBJ whole genome shotgun (WGS) entry which is preliminary data.</text>
</comment>
<accession>A0ABV3TAB4</accession>
<dbReference type="SMART" id="SM00421">
    <property type="entry name" value="HTH_LUXR"/>
    <property type="match status" value="1"/>
</dbReference>
<dbReference type="InterPro" id="IPR000792">
    <property type="entry name" value="Tscrpt_reg_LuxR_C"/>
</dbReference>
<evidence type="ECO:0000256" key="4">
    <source>
        <dbReference type="SAM" id="MobiDB-lite"/>
    </source>
</evidence>
<proteinExistence type="predicted"/>
<dbReference type="Proteomes" id="UP001556709">
    <property type="component" value="Unassembled WGS sequence"/>
</dbReference>
<keyword evidence="1" id="KW-0805">Transcription regulation</keyword>
<organism evidence="6 7">
    <name type="scientific">Spiribacter pallidus</name>
    <dbReference type="NCBI Taxonomy" id="1987936"/>
    <lineage>
        <taxon>Bacteria</taxon>
        <taxon>Pseudomonadati</taxon>
        <taxon>Pseudomonadota</taxon>
        <taxon>Gammaproteobacteria</taxon>
        <taxon>Chromatiales</taxon>
        <taxon>Ectothiorhodospiraceae</taxon>
        <taxon>Spiribacter</taxon>
    </lineage>
</organism>
<feature type="compositionally biased region" description="Polar residues" evidence="4">
    <location>
        <begin position="1"/>
        <end position="21"/>
    </location>
</feature>
<dbReference type="EMBL" id="JBAKFM010000001">
    <property type="protein sequence ID" value="MEX0468569.1"/>
    <property type="molecule type" value="Genomic_DNA"/>
</dbReference>
<dbReference type="PANTHER" id="PTHR44688:SF16">
    <property type="entry name" value="DNA-BINDING TRANSCRIPTIONAL ACTIVATOR DEVR_DOSR"/>
    <property type="match status" value="1"/>
</dbReference>
<sequence>MERNTPYTSIESSRLANQTSPLAAGEQPASRDLPVSLLLGDASIQNRLLGQYLLDYGICRSHMGAPSQLGALLQCERPALIILDIRSADRGVATILEDHAGAATGAAGLPPTILINLPASVDAEQFLARREIVGAFHDNEPFENLLSKIRQLLAPGEAAGRRRQREAPVEALTRKEMTVLQALAQGLSNDHIADKLSVSPHTVKTHLYNAYRKIGCTNRVAAAMWAQRSLRPKRL</sequence>
<reference evidence="6 7" key="1">
    <citation type="submission" date="2024-02" db="EMBL/GenBank/DDBJ databases">
        <title>New especies of Spiribacter isolated from saline water.</title>
        <authorList>
            <person name="Leon M.J."/>
            <person name="De La Haba R."/>
            <person name="Sanchez-Porro C."/>
            <person name="Ventosa A."/>
        </authorList>
    </citation>
    <scope>NUCLEOTIDE SEQUENCE [LARGE SCALE GENOMIC DNA]</scope>
    <source>
        <strain evidence="7">ag22IC6-390</strain>
    </source>
</reference>
<dbReference type="PRINTS" id="PR00038">
    <property type="entry name" value="HTHLUXR"/>
</dbReference>
<protein>
    <submittedName>
        <fullName evidence="6">Response regulator transcription factor</fullName>
    </submittedName>
</protein>
<name>A0ABV3TAB4_9GAMM</name>
<dbReference type="RefSeq" id="WP_367957930.1">
    <property type="nucleotide sequence ID" value="NZ_JBAKFK010000001.1"/>
</dbReference>
<dbReference type="SUPFAM" id="SSF46894">
    <property type="entry name" value="C-terminal effector domain of the bipartite response regulators"/>
    <property type="match status" value="1"/>
</dbReference>
<evidence type="ECO:0000313" key="7">
    <source>
        <dbReference type="Proteomes" id="UP001556709"/>
    </source>
</evidence>
<keyword evidence="7" id="KW-1185">Reference proteome</keyword>
<evidence type="ECO:0000313" key="6">
    <source>
        <dbReference type="EMBL" id="MEX0468569.1"/>
    </source>
</evidence>
<dbReference type="PANTHER" id="PTHR44688">
    <property type="entry name" value="DNA-BINDING TRANSCRIPTIONAL ACTIVATOR DEVR_DOSR"/>
    <property type="match status" value="1"/>
</dbReference>